<dbReference type="KEGG" id="parq:DSM112329_01109"/>
<gene>
    <name evidence="4" type="ORF">DSM112329_01109</name>
</gene>
<organism evidence="4">
    <name type="scientific">Paraconexibacter sp. AEG42_29</name>
    <dbReference type="NCBI Taxonomy" id="2997339"/>
    <lineage>
        <taxon>Bacteria</taxon>
        <taxon>Bacillati</taxon>
        <taxon>Actinomycetota</taxon>
        <taxon>Thermoleophilia</taxon>
        <taxon>Solirubrobacterales</taxon>
        <taxon>Paraconexibacteraceae</taxon>
        <taxon>Paraconexibacter</taxon>
    </lineage>
</organism>
<dbReference type="PANTHER" id="PTHR10366:SF564">
    <property type="entry name" value="STEROL-4-ALPHA-CARBOXYLATE 3-DEHYDROGENASE, DECARBOXYLATING"/>
    <property type="match status" value="1"/>
</dbReference>
<dbReference type="AlphaFoldDB" id="A0AAU7ARK9"/>
<dbReference type="Pfam" id="PF01370">
    <property type="entry name" value="Epimerase"/>
    <property type="match status" value="1"/>
</dbReference>
<dbReference type="InterPro" id="IPR001509">
    <property type="entry name" value="Epimerase_deHydtase"/>
</dbReference>
<dbReference type="InterPro" id="IPR036291">
    <property type="entry name" value="NAD(P)-bd_dom_sf"/>
</dbReference>
<dbReference type="PANTHER" id="PTHR10366">
    <property type="entry name" value="NAD DEPENDENT EPIMERASE/DEHYDRATASE"/>
    <property type="match status" value="1"/>
</dbReference>
<dbReference type="RefSeq" id="WP_354700819.1">
    <property type="nucleotide sequence ID" value="NZ_CP114014.1"/>
</dbReference>
<comment type="similarity">
    <text evidence="2">Belongs to the NAD(P)-dependent epimerase/dehydratase family. Dihydroflavonol-4-reductase subfamily.</text>
</comment>
<keyword evidence="1" id="KW-0560">Oxidoreductase</keyword>
<dbReference type="SUPFAM" id="SSF51735">
    <property type="entry name" value="NAD(P)-binding Rossmann-fold domains"/>
    <property type="match status" value="1"/>
</dbReference>
<name>A0AAU7ARK9_9ACTN</name>
<evidence type="ECO:0000256" key="1">
    <source>
        <dbReference type="ARBA" id="ARBA00023002"/>
    </source>
</evidence>
<feature type="domain" description="NAD-dependent epimerase/dehydratase" evidence="3">
    <location>
        <begin position="4"/>
        <end position="244"/>
    </location>
</feature>
<proteinExistence type="inferred from homology"/>
<dbReference type="Gene3D" id="3.40.50.720">
    <property type="entry name" value="NAD(P)-binding Rossmann-like Domain"/>
    <property type="match status" value="1"/>
</dbReference>
<accession>A0AAU7ARK9</accession>
<dbReference type="GO" id="GO:0016616">
    <property type="term" value="F:oxidoreductase activity, acting on the CH-OH group of donors, NAD or NADP as acceptor"/>
    <property type="evidence" value="ECO:0007669"/>
    <property type="project" value="TreeGrafter"/>
</dbReference>
<reference evidence="4" key="1">
    <citation type="submission" date="2022-12" db="EMBL/GenBank/DDBJ databases">
        <title>Paraconexibacter alkalitolerans sp. nov. and Baekduia alba sp. nov., isolated from soil and emended description of the genera Paraconexibacter (Chun et al., 2020) and Baekduia (An et al., 2020).</title>
        <authorList>
            <person name="Vieira S."/>
            <person name="Huber K.J."/>
            <person name="Geppert A."/>
            <person name="Wolf J."/>
            <person name="Neumann-Schaal M."/>
            <person name="Muesken M."/>
            <person name="Overmann J."/>
        </authorList>
    </citation>
    <scope>NUCLEOTIDE SEQUENCE</scope>
    <source>
        <strain evidence="4">AEG42_29</strain>
    </source>
</reference>
<protein>
    <submittedName>
        <fullName evidence="4">Nucleotide-sugar epimerase</fullName>
    </submittedName>
</protein>
<evidence type="ECO:0000259" key="3">
    <source>
        <dbReference type="Pfam" id="PF01370"/>
    </source>
</evidence>
<evidence type="ECO:0000256" key="2">
    <source>
        <dbReference type="ARBA" id="ARBA00023445"/>
    </source>
</evidence>
<evidence type="ECO:0000313" key="4">
    <source>
        <dbReference type="EMBL" id="XAY04276.1"/>
    </source>
</evidence>
<dbReference type="EMBL" id="CP114014">
    <property type="protein sequence ID" value="XAY04276.1"/>
    <property type="molecule type" value="Genomic_DNA"/>
</dbReference>
<sequence length="321" mass="33482">MSRVLVTGGSGFLGGHILVRLLADDHDVRTTVRSLARRGEVQAVLAAAGAREPDRVTFAMADLTGDAGWADAVADRDVVVHVASPFPPGEPEHEAELIVPAREGTLRVLRAAAAAGVARVVLTSSFAAVGYTPKPDPGEPYTEEDWTDPAGDVGAYVKSKTLAERAAWDWVAGNPTGPELTVINPTGVFGPVLGSDRSSSIALVEALLAGATPAPPATSFGVVDVRDVAELHVRAMSAPHAAGERYLAVGHDGISLGRIARILRNGLGEDAARVPWADADEATTSSGKPAKRISNAKARATFDWSPRPLDETILDTGRSLT</sequence>
<dbReference type="InterPro" id="IPR050425">
    <property type="entry name" value="NAD(P)_dehydrat-like"/>
</dbReference>